<dbReference type="Gene3D" id="3.30.497.10">
    <property type="entry name" value="Antithrombin, subunit I, domain 2"/>
    <property type="match status" value="1"/>
</dbReference>
<dbReference type="InterPro" id="IPR042178">
    <property type="entry name" value="Serpin_sf_1"/>
</dbReference>
<organism evidence="4 5">
    <name type="scientific">Panagrolaimus davidi</name>
    <dbReference type="NCBI Taxonomy" id="227884"/>
    <lineage>
        <taxon>Eukaryota</taxon>
        <taxon>Metazoa</taxon>
        <taxon>Ecdysozoa</taxon>
        <taxon>Nematoda</taxon>
        <taxon>Chromadorea</taxon>
        <taxon>Rhabditida</taxon>
        <taxon>Tylenchina</taxon>
        <taxon>Panagrolaimomorpha</taxon>
        <taxon>Panagrolaimoidea</taxon>
        <taxon>Panagrolaimidae</taxon>
        <taxon>Panagrolaimus</taxon>
    </lineage>
</organism>
<dbReference type="PANTHER" id="PTHR11461:SF211">
    <property type="entry name" value="GH10112P-RELATED"/>
    <property type="match status" value="1"/>
</dbReference>
<dbReference type="GO" id="GO:0005615">
    <property type="term" value="C:extracellular space"/>
    <property type="evidence" value="ECO:0007669"/>
    <property type="project" value="InterPro"/>
</dbReference>
<comment type="similarity">
    <text evidence="1 2">Belongs to the serpin family.</text>
</comment>
<evidence type="ECO:0000313" key="5">
    <source>
        <dbReference type="WBParaSite" id="PDA_v2.g15535.t1"/>
    </source>
</evidence>
<dbReference type="SUPFAM" id="SSF56574">
    <property type="entry name" value="Serpins"/>
    <property type="match status" value="1"/>
</dbReference>
<dbReference type="Proteomes" id="UP000887578">
    <property type="component" value="Unplaced"/>
</dbReference>
<dbReference type="InterPro" id="IPR036186">
    <property type="entry name" value="Serpin_sf"/>
</dbReference>
<dbReference type="SMART" id="SM00093">
    <property type="entry name" value="SERPIN"/>
    <property type="match status" value="1"/>
</dbReference>
<sequence>MHDSITIAQANFALNLIRETCLEETNVISPISISFALGMVLLGAKGNTAKEIQDAIAKDRKDKHYTKNDEIHNHLLKTYNFMGKNHDTIKIANKIYFKENLHLYESYEMNIRNFYNGNFQFTDFSNTQKATNEINEFVADATNNEIKDIIDMVDENVLMILVNALYFERRWENPFTLHSSYSLFYSKPGVTKGLIMMSNEGLYNYAAKENYEFLEIPYINNSFSMFIILPNEKFGLSEVLKSLKITEVLDLMFSTKLIQGNVTIPKFNAKSSFELSQVLKHLNIKDAFNEEMADFSGTTDSKISISRFLHKVIVKVDEKGTKAAAATVVEDILISYDEYANSFTFNADHPFLYLIADKAKNIYFVGTFYG</sequence>
<evidence type="ECO:0000256" key="2">
    <source>
        <dbReference type="RuleBase" id="RU000411"/>
    </source>
</evidence>
<dbReference type="GO" id="GO:0004867">
    <property type="term" value="F:serine-type endopeptidase inhibitor activity"/>
    <property type="evidence" value="ECO:0007669"/>
    <property type="project" value="InterPro"/>
</dbReference>
<evidence type="ECO:0000313" key="4">
    <source>
        <dbReference type="Proteomes" id="UP000887578"/>
    </source>
</evidence>
<dbReference type="AlphaFoldDB" id="A0A914PD28"/>
<keyword evidence="4" id="KW-1185">Reference proteome</keyword>
<accession>A0A914PD28</accession>
<dbReference type="InterPro" id="IPR023796">
    <property type="entry name" value="Serpin_dom"/>
</dbReference>
<reference evidence="5" key="1">
    <citation type="submission" date="2022-11" db="UniProtKB">
        <authorList>
            <consortium name="WormBaseParasite"/>
        </authorList>
    </citation>
    <scope>IDENTIFICATION</scope>
</reference>
<dbReference type="Pfam" id="PF00079">
    <property type="entry name" value="Serpin"/>
    <property type="match status" value="1"/>
</dbReference>
<proteinExistence type="inferred from homology"/>
<dbReference type="Gene3D" id="2.30.39.10">
    <property type="entry name" value="Alpha-1-antitrypsin, domain 1"/>
    <property type="match status" value="1"/>
</dbReference>
<dbReference type="InterPro" id="IPR042185">
    <property type="entry name" value="Serpin_sf_2"/>
</dbReference>
<dbReference type="WBParaSite" id="PDA_v2.g15535.t1">
    <property type="protein sequence ID" value="PDA_v2.g15535.t1"/>
    <property type="gene ID" value="PDA_v2.g15535"/>
</dbReference>
<dbReference type="InterPro" id="IPR000215">
    <property type="entry name" value="Serpin_fam"/>
</dbReference>
<dbReference type="PROSITE" id="PS00284">
    <property type="entry name" value="SERPIN"/>
    <property type="match status" value="1"/>
</dbReference>
<feature type="domain" description="Serpin" evidence="3">
    <location>
        <begin position="14"/>
        <end position="369"/>
    </location>
</feature>
<evidence type="ECO:0000256" key="1">
    <source>
        <dbReference type="ARBA" id="ARBA00009500"/>
    </source>
</evidence>
<dbReference type="PANTHER" id="PTHR11461">
    <property type="entry name" value="SERINE PROTEASE INHIBITOR, SERPIN"/>
    <property type="match status" value="1"/>
</dbReference>
<evidence type="ECO:0000259" key="3">
    <source>
        <dbReference type="SMART" id="SM00093"/>
    </source>
</evidence>
<protein>
    <submittedName>
        <fullName evidence="5">Serpin domain-containing protein</fullName>
    </submittedName>
</protein>
<dbReference type="InterPro" id="IPR023795">
    <property type="entry name" value="Serpin_CS"/>
</dbReference>
<name>A0A914PD28_9BILA</name>
<dbReference type="CDD" id="cd00172">
    <property type="entry name" value="serpin"/>
    <property type="match status" value="1"/>
</dbReference>